<proteinExistence type="predicted"/>
<sequence>MVWFLSWQFGVWDSKPSGTCELWELQDAADVPVWSSICQMRSLQFRYISWGLCKHSRAEIQHCLILWFHLRSFTKYSSTTIESKRQWRGAMKTSTPSHNV</sequence>
<keyword evidence="2" id="KW-1185">Reference proteome</keyword>
<comment type="caution">
    <text evidence="1">The sequence shown here is derived from an EMBL/GenBank/DDBJ whole genome shotgun (WGS) entry which is preliminary data.</text>
</comment>
<dbReference type="EMBL" id="CAMGYJ010000009">
    <property type="protein sequence ID" value="CAI0472867.1"/>
    <property type="molecule type" value="Genomic_DNA"/>
</dbReference>
<reference evidence="1" key="1">
    <citation type="submission" date="2022-08" db="EMBL/GenBank/DDBJ databases">
        <authorList>
            <person name="Gutierrez-Valencia J."/>
        </authorList>
    </citation>
    <scope>NUCLEOTIDE SEQUENCE</scope>
</reference>
<dbReference type="AlphaFoldDB" id="A0AAV0PNN9"/>
<dbReference type="Proteomes" id="UP001154282">
    <property type="component" value="Unassembled WGS sequence"/>
</dbReference>
<protein>
    <submittedName>
        <fullName evidence="1">Uncharacterized protein</fullName>
    </submittedName>
</protein>
<organism evidence="1 2">
    <name type="scientific">Linum tenue</name>
    <dbReference type="NCBI Taxonomy" id="586396"/>
    <lineage>
        <taxon>Eukaryota</taxon>
        <taxon>Viridiplantae</taxon>
        <taxon>Streptophyta</taxon>
        <taxon>Embryophyta</taxon>
        <taxon>Tracheophyta</taxon>
        <taxon>Spermatophyta</taxon>
        <taxon>Magnoliopsida</taxon>
        <taxon>eudicotyledons</taxon>
        <taxon>Gunneridae</taxon>
        <taxon>Pentapetalae</taxon>
        <taxon>rosids</taxon>
        <taxon>fabids</taxon>
        <taxon>Malpighiales</taxon>
        <taxon>Linaceae</taxon>
        <taxon>Linum</taxon>
    </lineage>
</organism>
<name>A0AAV0PNN9_9ROSI</name>
<gene>
    <name evidence="1" type="ORF">LITE_LOCUS39420</name>
</gene>
<accession>A0AAV0PNN9</accession>
<evidence type="ECO:0000313" key="2">
    <source>
        <dbReference type="Proteomes" id="UP001154282"/>
    </source>
</evidence>
<evidence type="ECO:0000313" key="1">
    <source>
        <dbReference type="EMBL" id="CAI0472867.1"/>
    </source>
</evidence>